<evidence type="ECO:0000313" key="4">
    <source>
        <dbReference type="Proteomes" id="UP001222325"/>
    </source>
</evidence>
<reference evidence="3" key="1">
    <citation type="submission" date="2023-03" db="EMBL/GenBank/DDBJ databases">
        <title>Massive genome expansion in bonnet fungi (Mycena s.s.) driven by repeated elements and novel gene families across ecological guilds.</title>
        <authorList>
            <consortium name="Lawrence Berkeley National Laboratory"/>
            <person name="Harder C.B."/>
            <person name="Miyauchi S."/>
            <person name="Viragh M."/>
            <person name="Kuo A."/>
            <person name="Thoen E."/>
            <person name="Andreopoulos B."/>
            <person name="Lu D."/>
            <person name="Skrede I."/>
            <person name="Drula E."/>
            <person name="Henrissat B."/>
            <person name="Morin E."/>
            <person name="Kohler A."/>
            <person name="Barry K."/>
            <person name="LaButti K."/>
            <person name="Morin E."/>
            <person name="Salamov A."/>
            <person name="Lipzen A."/>
            <person name="Mereny Z."/>
            <person name="Hegedus B."/>
            <person name="Baldrian P."/>
            <person name="Stursova M."/>
            <person name="Weitz H."/>
            <person name="Taylor A."/>
            <person name="Grigoriev I.V."/>
            <person name="Nagy L.G."/>
            <person name="Martin F."/>
            <person name="Kauserud H."/>
        </authorList>
    </citation>
    <scope>NUCLEOTIDE SEQUENCE</scope>
    <source>
        <strain evidence="3">CBHHK173m</strain>
    </source>
</reference>
<gene>
    <name evidence="3" type="ORF">B0H15DRAFT_993488</name>
</gene>
<dbReference type="InterPro" id="IPR007110">
    <property type="entry name" value="Ig-like_dom"/>
</dbReference>
<keyword evidence="4" id="KW-1185">Reference proteome</keyword>
<proteinExistence type="predicted"/>
<dbReference type="Proteomes" id="UP001222325">
    <property type="component" value="Unassembled WGS sequence"/>
</dbReference>
<organism evidence="3 4">
    <name type="scientific">Mycena belliarum</name>
    <dbReference type="NCBI Taxonomy" id="1033014"/>
    <lineage>
        <taxon>Eukaryota</taxon>
        <taxon>Fungi</taxon>
        <taxon>Dikarya</taxon>
        <taxon>Basidiomycota</taxon>
        <taxon>Agaricomycotina</taxon>
        <taxon>Agaricomycetes</taxon>
        <taxon>Agaricomycetidae</taxon>
        <taxon>Agaricales</taxon>
        <taxon>Marasmiineae</taxon>
        <taxon>Mycenaceae</taxon>
        <taxon>Mycena</taxon>
    </lineage>
</organism>
<protein>
    <recommendedName>
        <fullName evidence="2">Ig-like domain-containing protein</fullName>
    </recommendedName>
</protein>
<sequence length="200" mass="21131">MPPRILRGFPPKTLISAASPRHAPGGRRKESTRLAQGPRATSGAICASTSSSARRGSVARMLCRRATARGPSLARAWRSARSAYPESAAKFTSDSRWRRGQRSGVDDAGVSSLKIGSSLVLRASRFAGGFLCSVSSSSVGTSCRASSPHLSPHFYALLALALAQLALAAKGFGLTLPFTTPPRAWLAELAHSPSHLRPWP</sequence>
<feature type="region of interest" description="Disordered" evidence="1">
    <location>
        <begin position="1"/>
        <end position="48"/>
    </location>
</feature>
<dbReference type="EMBL" id="JARJCN010000044">
    <property type="protein sequence ID" value="KAJ7082689.1"/>
    <property type="molecule type" value="Genomic_DNA"/>
</dbReference>
<dbReference type="AlphaFoldDB" id="A0AAD6U2L2"/>
<name>A0AAD6U2L2_9AGAR</name>
<evidence type="ECO:0000259" key="2">
    <source>
        <dbReference type="PROSITE" id="PS50835"/>
    </source>
</evidence>
<dbReference type="PROSITE" id="PS50835">
    <property type="entry name" value="IG_LIKE"/>
    <property type="match status" value="1"/>
</dbReference>
<comment type="caution">
    <text evidence="3">The sequence shown here is derived from an EMBL/GenBank/DDBJ whole genome shotgun (WGS) entry which is preliminary data.</text>
</comment>
<feature type="domain" description="Ig-like" evidence="2">
    <location>
        <begin position="38"/>
        <end position="151"/>
    </location>
</feature>
<accession>A0AAD6U2L2</accession>
<evidence type="ECO:0000313" key="3">
    <source>
        <dbReference type="EMBL" id="KAJ7082689.1"/>
    </source>
</evidence>
<evidence type="ECO:0000256" key="1">
    <source>
        <dbReference type="SAM" id="MobiDB-lite"/>
    </source>
</evidence>